<evidence type="ECO:0000313" key="4">
    <source>
        <dbReference type="EMBL" id="GHF42495.1"/>
    </source>
</evidence>
<sequence length="692" mass="75397">MPLLDPVTLTRLPDTPVARHVRPRHILHGPVRALRERGDYAPGTVTLHASTGGSKPYNWPTLVVTFTGYALTLLGIVFLVRADPLAHWHPSMPGLLSMAGGAGVVLCTLWTISLANGFRAQMAVGLSISMGMLADLLFLRGITMAYQVPHFGQIELVFTACAALTLLWVAIGGNADGLRRLQHERHLHETDPLTGTLNRRGLTRRYLELRLTERVSVAMIDVNDLKAVNDRGGHSEGDTYLQHIAATLRQHLPAGAQLSRWGGDEFVVLVPGDVDLQALLAPAALTVPRPDPALPAYAVGTVSMLASEPLERALVLADEGMYGQKAGHYAARSAQRDDPYVGLASFPHFLQSLATLDAILDLGLRKAADLADFRTWLYIPVADPLVVTYHERSDRHPAQGRRTLTLPSNRVVEAVVREQATVWSSDYEHSRYAEPSLADLKIKSFVAAPVKVDGVVTAVVAFTSSDRWRTISPEVRQVLDGVAAHLGHHMERQNVYRKLQASVEAGITGMGVLLEMRDMETAGHTRRVVDLALALGRAAGLDDDALNALRMGAYLHDIGKLAIPDAVLLKPGPLDAAEWALMQTHARVGADMAARVPSLPQAALDVVLSHHERWDGGGYPHGLSGEGIPLLARIFGLCDVYDALTHARPYKEAWSVDRAWRELETQAGRQFDPHLTALFLRLVAAPERLKVG</sequence>
<keyword evidence="1" id="KW-1133">Transmembrane helix</keyword>
<protein>
    <recommendedName>
        <fullName evidence="6">Diguanylate cyclase</fullName>
    </recommendedName>
</protein>
<name>A0ABQ3JLY6_9DEIO</name>
<feature type="transmembrane region" description="Helical" evidence="1">
    <location>
        <begin position="59"/>
        <end position="80"/>
    </location>
</feature>
<dbReference type="Gene3D" id="1.10.3210.10">
    <property type="entry name" value="Hypothetical protein af1432"/>
    <property type="match status" value="1"/>
</dbReference>
<feature type="transmembrane region" description="Helical" evidence="1">
    <location>
        <begin position="118"/>
        <end position="139"/>
    </location>
</feature>
<evidence type="ECO:0000259" key="3">
    <source>
        <dbReference type="PROSITE" id="PS51832"/>
    </source>
</evidence>
<reference evidence="5" key="1">
    <citation type="journal article" date="2019" name="Int. J. Syst. Evol. Microbiol.">
        <title>The Global Catalogue of Microorganisms (GCM) 10K type strain sequencing project: providing services to taxonomists for standard genome sequencing and annotation.</title>
        <authorList>
            <consortium name="The Broad Institute Genomics Platform"/>
            <consortium name="The Broad Institute Genome Sequencing Center for Infectious Disease"/>
            <person name="Wu L."/>
            <person name="Ma J."/>
        </authorList>
    </citation>
    <scope>NUCLEOTIDE SEQUENCE [LARGE SCALE GENOMIC DNA]</scope>
    <source>
        <strain evidence="5">CGMCC 1.18437</strain>
    </source>
</reference>
<feature type="transmembrane region" description="Helical" evidence="1">
    <location>
        <begin position="151"/>
        <end position="171"/>
    </location>
</feature>
<dbReference type="InterPro" id="IPR029016">
    <property type="entry name" value="GAF-like_dom_sf"/>
</dbReference>
<dbReference type="SMART" id="SM00267">
    <property type="entry name" value="GGDEF"/>
    <property type="match status" value="1"/>
</dbReference>
<evidence type="ECO:0000313" key="5">
    <source>
        <dbReference type="Proteomes" id="UP000619376"/>
    </source>
</evidence>
<dbReference type="Pfam" id="PF00990">
    <property type="entry name" value="GGDEF"/>
    <property type="match status" value="1"/>
</dbReference>
<keyword evidence="1" id="KW-0472">Membrane</keyword>
<dbReference type="PROSITE" id="PS51832">
    <property type="entry name" value="HD_GYP"/>
    <property type="match status" value="1"/>
</dbReference>
<feature type="domain" description="GGDEF" evidence="2">
    <location>
        <begin position="213"/>
        <end position="336"/>
    </location>
</feature>
<dbReference type="SMART" id="SM00065">
    <property type="entry name" value="GAF"/>
    <property type="match status" value="1"/>
</dbReference>
<dbReference type="Pfam" id="PF13487">
    <property type="entry name" value="HD_5"/>
    <property type="match status" value="1"/>
</dbReference>
<dbReference type="SUPFAM" id="SSF55781">
    <property type="entry name" value="GAF domain-like"/>
    <property type="match status" value="1"/>
</dbReference>
<feature type="transmembrane region" description="Helical" evidence="1">
    <location>
        <begin position="92"/>
        <end position="112"/>
    </location>
</feature>
<dbReference type="InterPro" id="IPR037522">
    <property type="entry name" value="HD_GYP_dom"/>
</dbReference>
<dbReference type="InterPro" id="IPR052020">
    <property type="entry name" value="Cyclic_di-GMP/3'3'-cGAMP_PDE"/>
</dbReference>
<dbReference type="InterPro" id="IPR043128">
    <property type="entry name" value="Rev_trsase/Diguanyl_cyclase"/>
</dbReference>
<dbReference type="SMART" id="SM00471">
    <property type="entry name" value="HDc"/>
    <property type="match status" value="1"/>
</dbReference>
<proteinExistence type="predicted"/>
<dbReference type="InterPro" id="IPR000160">
    <property type="entry name" value="GGDEF_dom"/>
</dbReference>
<dbReference type="InterPro" id="IPR029787">
    <property type="entry name" value="Nucleotide_cyclase"/>
</dbReference>
<keyword evidence="5" id="KW-1185">Reference proteome</keyword>
<keyword evidence="1" id="KW-0812">Transmembrane</keyword>
<dbReference type="SUPFAM" id="SSF109604">
    <property type="entry name" value="HD-domain/PDEase-like"/>
    <property type="match status" value="1"/>
</dbReference>
<dbReference type="Gene3D" id="3.30.70.270">
    <property type="match status" value="1"/>
</dbReference>
<dbReference type="InterPro" id="IPR003607">
    <property type="entry name" value="HD/PDEase_dom"/>
</dbReference>
<gene>
    <name evidence="4" type="ORF">GCM10017781_18500</name>
</gene>
<dbReference type="PANTHER" id="PTHR45228">
    <property type="entry name" value="CYCLIC DI-GMP PHOSPHODIESTERASE TM_0186-RELATED"/>
    <property type="match status" value="1"/>
</dbReference>
<dbReference type="PANTHER" id="PTHR45228:SF8">
    <property type="entry name" value="TWO-COMPONENT RESPONSE REGULATOR-RELATED"/>
    <property type="match status" value="1"/>
</dbReference>
<dbReference type="EMBL" id="BNAJ01000004">
    <property type="protein sequence ID" value="GHF42495.1"/>
    <property type="molecule type" value="Genomic_DNA"/>
</dbReference>
<dbReference type="SUPFAM" id="SSF55073">
    <property type="entry name" value="Nucleotide cyclase"/>
    <property type="match status" value="1"/>
</dbReference>
<accession>A0ABQ3JLY6</accession>
<dbReference type="Proteomes" id="UP000619376">
    <property type="component" value="Unassembled WGS sequence"/>
</dbReference>
<feature type="domain" description="HD-GYP" evidence="3">
    <location>
        <begin position="499"/>
        <end position="692"/>
    </location>
</feature>
<dbReference type="InterPro" id="IPR003018">
    <property type="entry name" value="GAF"/>
</dbReference>
<dbReference type="NCBIfam" id="TIGR00254">
    <property type="entry name" value="GGDEF"/>
    <property type="match status" value="1"/>
</dbReference>
<dbReference type="PROSITE" id="PS50887">
    <property type="entry name" value="GGDEF"/>
    <property type="match status" value="1"/>
</dbReference>
<evidence type="ECO:0008006" key="6">
    <source>
        <dbReference type="Google" id="ProtNLM"/>
    </source>
</evidence>
<dbReference type="CDD" id="cd00077">
    <property type="entry name" value="HDc"/>
    <property type="match status" value="1"/>
</dbReference>
<evidence type="ECO:0000259" key="2">
    <source>
        <dbReference type="PROSITE" id="PS50887"/>
    </source>
</evidence>
<evidence type="ECO:0000256" key="1">
    <source>
        <dbReference type="SAM" id="Phobius"/>
    </source>
</evidence>
<organism evidence="4 5">
    <name type="scientific">Deinococcus metalli</name>
    <dbReference type="NCBI Taxonomy" id="1141878"/>
    <lineage>
        <taxon>Bacteria</taxon>
        <taxon>Thermotogati</taxon>
        <taxon>Deinococcota</taxon>
        <taxon>Deinococci</taxon>
        <taxon>Deinococcales</taxon>
        <taxon>Deinococcaceae</taxon>
        <taxon>Deinococcus</taxon>
    </lineage>
</organism>
<dbReference type="Pfam" id="PF01590">
    <property type="entry name" value="GAF"/>
    <property type="match status" value="1"/>
</dbReference>
<dbReference type="CDD" id="cd01949">
    <property type="entry name" value="GGDEF"/>
    <property type="match status" value="1"/>
</dbReference>
<comment type="caution">
    <text evidence="4">The sequence shown here is derived from an EMBL/GenBank/DDBJ whole genome shotgun (WGS) entry which is preliminary data.</text>
</comment>
<dbReference type="Gene3D" id="3.30.450.40">
    <property type="match status" value="1"/>
</dbReference>